<evidence type="ECO:0000313" key="11">
    <source>
        <dbReference type="EMBL" id="ADV63232.1"/>
    </source>
</evidence>
<dbReference type="Proteomes" id="UP000008631">
    <property type="component" value="Chromosome"/>
</dbReference>
<dbReference type="Pfam" id="PF04551">
    <property type="entry name" value="GcpE"/>
    <property type="match status" value="1"/>
</dbReference>
<dbReference type="InterPro" id="IPR058578">
    <property type="entry name" value="IspG_TIM"/>
</dbReference>
<evidence type="ECO:0000256" key="4">
    <source>
        <dbReference type="ARBA" id="ARBA00023004"/>
    </source>
</evidence>
<dbReference type="FunCoup" id="E8QZU1">
    <property type="interactions" value="257"/>
</dbReference>
<evidence type="ECO:0000256" key="1">
    <source>
        <dbReference type="ARBA" id="ARBA00022485"/>
    </source>
</evidence>
<dbReference type="NCBIfam" id="NF001540">
    <property type="entry name" value="PRK00366.1"/>
    <property type="match status" value="1"/>
</dbReference>
<dbReference type="PANTHER" id="PTHR30454">
    <property type="entry name" value="4-HYDROXY-3-METHYLBUT-2-EN-1-YL DIPHOSPHATE SYNTHASE"/>
    <property type="match status" value="1"/>
</dbReference>
<dbReference type="GO" id="GO:0019288">
    <property type="term" value="P:isopentenyl diphosphate biosynthetic process, methylerythritol 4-phosphate pathway"/>
    <property type="evidence" value="ECO:0007669"/>
    <property type="project" value="UniProtKB-UniRule"/>
</dbReference>
<dbReference type="EMBL" id="CP002353">
    <property type="protein sequence ID" value="ADV63232.1"/>
    <property type="molecule type" value="Genomic_DNA"/>
</dbReference>
<dbReference type="eggNOG" id="COG0821">
    <property type="taxonomic scope" value="Bacteria"/>
</dbReference>
<dbReference type="GO" id="GO:0051539">
    <property type="term" value="F:4 iron, 4 sulfur cluster binding"/>
    <property type="evidence" value="ECO:0007669"/>
    <property type="project" value="UniProtKB-UniRule"/>
</dbReference>
<dbReference type="GO" id="GO:0005506">
    <property type="term" value="F:iron ion binding"/>
    <property type="evidence" value="ECO:0007669"/>
    <property type="project" value="InterPro"/>
</dbReference>
<dbReference type="NCBIfam" id="TIGR00612">
    <property type="entry name" value="ispG_gcpE"/>
    <property type="match status" value="1"/>
</dbReference>
<dbReference type="HAMAP" id="MF_00159">
    <property type="entry name" value="IspG"/>
    <property type="match status" value="1"/>
</dbReference>
<dbReference type="Gene3D" id="3.20.20.20">
    <property type="entry name" value="Dihydropteroate synthase-like"/>
    <property type="match status" value="1"/>
</dbReference>
<evidence type="ECO:0000256" key="5">
    <source>
        <dbReference type="ARBA" id="ARBA00023014"/>
    </source>
</evidence>
<organism evidence="11 12">
    <name type="scientific">Isosphaera pallida (strain ATCC 43644 / DSM 9630 / IS1B)</name>
    <dbReference type="NCBI Taxonomy" id="575540"/>
    <lineage>
        <taxon>Bacteria</taxon>
        <taxon>Pseudomonadati</taxon>
        <taxon>Planctomycetota</taxon>
        <taxon>Planctomycetia</taxon>
        <taxon>Isosphaerales</taxon>
        <taxon>Isosphaeraceae</taxon>
        <taxon>Isosphaera</taxon>
    </lineage>
</organism>
<comment type="pathway">
    <text evidence="7">Isoprenoid biosynthesis; isopentenyl diphosphate biosynthesis via DXP pathway; isopentenyl diphosphate from 1-deoxy-D-xylulose 5-phosphate: step 5/6.</text>
</comment>
<dbReference type="GO" id="GO:0016114">
    <property type="term" value="P:terpenoid biosynthetic process"/>
    <property type="evidence" value="ECO:0007669"/>
    <property type="project" value="InterPro"/>
</dbReference>
<evidence type="ECO:0000256" key="7">
    <source>
        <dbReference type="HAMAP-Rule" id="MF_00159"/>
    </source>
</evidence>
<feature type="domain" description="IspG C-terminal" evidence="10">
    <location>
        <begin position="273"/>
        <end position="360"/>
    </location>
</feature>
<dbReference type="PIRSF" id="PIRSF004640">
    <property type="entry name" value="IspG"/>
    <property type="match status" value="1"/>
</dbReference>
<gene>
    <name evidence="7" type="primary">ispG</name>
    <name evidence="11" type="ordered locus">Isop_2662</name>
</gene>
<feature type="binding site" evidence="7">
    <location>
        <position position="312"/>
    </location>
    <ligand>
        <name>[4Fe-4S] cluster</name>
        <dbReference type="ChEBI" id="CHEBI:49883"/>
    </ligand>
</feature>
<keyword evidence="3 7" id="KW-0560">Oxidoreductase</keyword>
<evidence type="ECO:0000256" key="3">
    <source>
        <dbReference type="ARBA" id="ARBA00023002"/>
    </source>
</evidence>
<dbReference type="RefSeq" id="WP_013565520.1">
    <property type="nucleotide sequence ID" value="NC_014962.1"/>
</dbReference>
<evidence type="ECO:0000259" key="10">
    <source>
        <dbReference type="Pfam" id="PF26540"/>
    </source>
</evidence>
<comment type="function">
    <text evidence="7">Converts 2C-methyl-D-erythritol 2,4-cyclodiphosphate (ME-2,4cPP) into 1-hydroxy-2-methyl-2-(E)-butenyl 4-diphosphate.</text>
</comment>
<keyword evidence="1 7" id="KW-0004">4Fe-4S</keyword>
<dbReference type="InterPro" id="IPR045854">
    <property type="entry name" value="NO2/SO3_Rdtase_4Fe4S_sf"/>
</dbReference>
<keyword evidence="5 7" id="KW-0411">Iron-sulfur</keyword>
<keyword evidence="6 7" id="KW-0414">Isoprene biosynthesis</keyword>
<dbReference type="OrthoDB" id="9803214at2"/>
<dbReference type="AlphaFoldDB" id="E8QZU1"/>
<dbReference type="InterPro" id="IPR004588">
    <property type="entry name" value="IspG_bac-typ"/>
</dbReference>
<keyword evidence="2 7" id="KW-0479">Metal-binding</keyword>
<evidence type="ECO:0000256" key="2">
    <source>
        <dbReference type="ARBA" id="ARBA00022723"/>
    </source>
</evidence>
<accession>E8QZU1</accession>
<proteinExistence type="inferred from homology"/>
<dbReference type="UniPathway" id="UPA00056">
    <property type="reaction ID" value="UER00096"/>
</dbReference>
<keyword evidence="4 7" id="KW-0408">Iron</keyword>
<reference evidence="11 12" key="2">
    <citation type="journal article" date="2011" name="Stand. Genomic Sci.">
        <title>Complete genome sequence of Isosphaera pallida type strain (IS1B).</title>
        <authorList>
            <consortium name="US DOE Joint Genome Institute (JGI-PGF)"/>
            <person name="Goker M."/>
            <person name="Cleland D."/>
            <person name="Saunders E."/>
            <person name="Lapidus A."/>
            <person name="Nolan M."/>
            <person name="Lucas S."/>
            <person name="Hammon N."/>
            <person name="Deshpande S."/>
            <person name="Cheng J.F."/>
            <person name="Tapia R."/>
            <person name="Han C."/>
            <person name="Goodwin L."/>
            <person name="Pitluck S."/>
            <person name="Liolios K."/>
            <person name="Pagani I."/>
            <person name="Ivanova N."/>
            <person name="Mavromatis K."/>
            <person name="Pati A."/>
            <person name="Chen A."/>
            <person name="Palaniappan K."/>
            <person name="Land M."/>
            <person name="Hauser L."/>
            <person name="Chang Y.J."/>
            <person name="Jeffries C.D."/>
            <person name="Detter J.C."/>
            <person name="Beck B."/>
            <person name="Woyke T."/>
            <person name="Bristow J."/>
            <person name="Eisen J.A."/>
            <person name="Markowitz V."/>
            <person name="Hugenholtz P."/>
            <person name="Kyrpides N.C."/>
            <person name="Klenk H.P."/>
        </authorList>
    </citation>
    <scope>NUCLEOTIDE SEQUENCE [LARGE SCALE GENOMIC DNA]</scope>
    <source>
        <strain evidence="12">ATCC 43644 / DSM 9630 / IS1B</strain>
    </source>
</reference>
<evidence type="ECO:0000256" key="6">
    <source>
        <dbReference type="ARBA" id="ARBA00023229"/>
    </source>
</evidence>
<dbReference type="PANTHER" id="PTHR30454:SF0">
    <property type="entry name" value="4-HYDROXY-3-METHYLBUT-2-EN-1-YL DIPHOSPHATE SYNTHASE (FERREDOXIN), CHLOROPLASTIC"/>
    <property type="match status" value="1"/>
</dbReference>
<reference key="1">
    <citation type="submission" date="2010-11" db="EMBL/GenBank/DDBJ databases">
        <title>The complete sequence of chromosome of Isophaera pallida ATCC 43644.</title>
        <authorList>
            <consortium name="US DOE Joint Genome Institute (JGI-PGF)"/>
            <person name="Lucas S."/>
            <person name="Copeland A."/>
            <person name="Lapidus A."/>
            <person name="Bruce D."/>
            <person name="Goodwin L."/>
            <person name="Pitluck S."/>
            <person name="Kyrpides N."/>
            <person name="Mavromatis K."/>
            <person name="Pagani I."/>
            <person name="Ivanova N."/>
            <person name="Saunders E."/>
            <person name="Brettin T."/>
            <person name="Detter J.C."/>
            <person name="Han C."/>
            <person name="Tapia R."/>
            <person name="Land M."/>
            <person name="Hauser L."/>
            <person name="Markowitz V."/>
            <person name="Cheng J.-F."/>
            <person name="Hugenholtz P."/>
            <person name="Woyke T."/>
            <person name="Wu D."/>
            <person name="Eisen J.A."/>
        </authorList>
    </citation>
    <scope>NUCLEOTIDE SEQUENCE</scope>
    <source>
        <strain>ATCC 43644</strain>
    </source>
</reference>
<keyword evidence="12" id="KW-1185">Reference proteome</keyword>
<feature type="region of interest" description="Disordered" evidence="8">
    <location>
        <begin position="367"/>
        <end position="390"/>
    </location>
</feature>
<sequence>MAYATTIQRRKTRVVEVGGHGVGGDNPIWVQSMTTTDTFNAAATIEQIHRLEEAGCELVRVTVPKKEDLEAVGYIKSQIKIPLIADIHYDYRMALGCLEAVTPDGKRAIDKVRINPGNIGGEERFKEVIRKAKDKGIPIRIGVNSGSLEKDLLEKYGYPCPEAMVESALRHIETAESLGFDDLIVSVKCSHVPTAVETYTQFSQASDYPTHVGITEAGSREYGSIKSAAGIGAILLKGIGDTIRCSLLGDPVPEIAVCFDILRATGRRVTRPEVVACPTCGRLDIDLERIVGEVEERMKGLTTPLQISILGCLVNGFGEAREADIGIAAGSGKGIIFKKGVPIRHVKESEMVEALWEEVQRFHEDTPALNAHHEEKRRRKSELPVLNSGS</sequence>
<feature type="binding site" evidence="7">
    <location>
        <position position="280"/>
    </location>
    <ligand>
        <name>[4Fe-4S] cluster</name>
        <dbReference type="ChEBI" id="CHEBI:49883"/>
    </ligand>
</feature>
<comment type="catalytic activity">
    <reaction evidence="7">
        <text>(2E)-4-hydroxy-3-methylbut-2-enyl diphosphate + oxidized [flavodoxin] + H2O + 2 H(+) = 2-C-methyl-D-erythritol 2,4-cyclic diphosphate + reduced [flavodoxin]</text>
        <dbReference type="Rhea" id="RHEA:43604"/>
        <dbReference type="Rhea" id="RHEA-COMP:10622"/>
        <dbReference type="Rhea" id="RHEA-COMP:10623"/>
        <dbReference type="ChEBI" id="CHEBI:15377"/>
        <dbReference type="ChEBI" id="CHEBI:15378"/>
        <dbReference type="ChEBI" id="CHEBI:57618"/>
        <dbReference type="ChEBI" id="CHEBI:58210"/>
        <dbReference type="ChEBI" id="CHEBI:58483"/>
        <dbReference type="ChEBI" id="CHEBI:128753"/>
        <dbReference type="EC" id="1.17.7.3"/>
    </reaction>
</comment>
<dbReference type="SUPFAM" id="SSF56014">
    <property type="entry name" value="Nitrite and sulphite reductase 4Fe-4S domain-like"/>
    <property type="match status" value="1"/>
</dbReference>
<feature type="binding site" evidence="7">
    <location>
        <position position="319"/>
    </location>
    <ligand>
        <name>[4Fe-4S] cluster</name>
        <dbReference type="ChEBI" id="CHEBI:49883"/>
    </ligand>
</feature>
<comment type="cofactor">
    <cofactor evidence="7">
        <name>[4Fe-4S] cluster</name>
        <dbReference type="ChEBI" id="CHEBI:49883"/>
    </cofactor>
    <text evidence="7">Binds 1 [4Fe-4S] cluster.</text>
</comment>
<evidence type="ECO:0000259" key="9">
    <source>
        <dbReference type="Pfam" id="PF04551"/>
    </source>
</evidence>
<dbReference type="HOGENOM" id="CLU_042258_0_0_0"/>
<dbReference type="InterPro" id="IPR016425">
    <property type="entry name" value="IspG_bac"/>
</dbReference>
<protein>
    <recommendedName>
        <fullName evidence="7">4-hydroxy-3-methylbut-2-en-1-yl diphosphate synthase (flavodoxin)</fullName>
        <ecNumber evidence="7">1.17.7.3</ecNumber>
    </recommendedName>
    <alternativeName>
        <fullName evidence="7">1-hydroxy-2-methyl-2-(E)-butenyl 4-diphosphate synthase</fullName>
    </alternativeName>
</protein>
<comment type="similarity">
    <text evidence="7">Belongs to the IspG family.</text>
</comment>
<dbReference type="KEGG" id="ipa:Isop_2662"/>
<evidence type="ECO:0000256" key="8">
    <source>
        <dbReference type="SAM" id="MobiDB-lite"/>
    </source>
</evidence>
<dbReference type="Gene3D" id="3.30.413.10">
    <property type="entry name" value="Sulfite Reductase Hemoprotein, domain 1"/>
    <property type="match status" value="1"/>
</dbReference>
<dbReference type="InParanoid" id="E8QZU1"/>
<name>E8QZU1_ISOPI</name>
<feature type="binding site" evidence="7">
    <location>
        <position position="277"/>
    </location>
    <ligand>
        <name>[4Fe-4S] cluster</name>
        <dbReference type="ChEBI" id="CHEBI:49883"/>
    </ligand>
</feature>
<dbReference type="GO" id="GO:0046429">
    <property type="term" value="F:4-hydroxy-3-methylbut-2-en-1-yl diphosphate synthase activity (ferredoxin)"/>
    <property type="evidence" value="ECO:0007669"/>
    <property type="project" value="UniProtKB-UniRule"/>
</dbReference>
<dbReference type="Pfam" id="PF26540">
    <property type="entry name" value="GcpE_C"/>
    <property type="match status" value="1"/>
</dbReference>
<dbReference type="EC" id="1.17.7.3" evidence="7"/>
<evidence type="ECO:0000313" key="12">
    <source>
        <dbReference type="Proteomes" id="UP000008631"/>
    </source>
</evidence>
<dbReference type="SUPFAM" id="SSF51717">
    <property type="entry name" value="Dihydropteroate synthetase-like"/>
    <property type="match status" value="1"/>
</dbReference>
<dbReference type="InterPro" id="IPR058579">
    <property type="entry name" value="IspG_C"/>
</dbReference>
<dbReference type="GO" id="GO:0141197">
    <property type="term" value="F:4-hydroxy-3-methylbut-2-enyl-diphosphate synthase activity (flavodoxin)"/>
    <property type="evidence" value="ECO:0007669"/>
    <property type="project" value="UniProtKB-EC"/>
</dbReference>
<feature type="domain" description="IspG TIM-barrel" evidence="9">
    <location>
        <begin position="12"/>
        <end position="258"/>
    </location>
</feature>
<dbReference type="FunFam" id="3.20.20.20:FF:000001">
    <property type="entry name" value="4-hydroxy-3-methylbut-2-en-1-yl diphosphate synthase (flavodoxin)"/>
    <property type="match status" value="1"/>
</dbReference>
<dbReference type="STRING" id="575540.Isop_2662"/>
<dbReference type="InterPro" id="IPR011005">
    <property type="entry name" value="Dihydropteroate_synth-like_sf"/>
</dbReference>